<sequence>MLEKSNPDRSLKQTNFNINLQEGVVFKYGNALMNSLPTFYGLSNDDPLDFLDEFHIRCSAQNILGLTTKILKMKYFPLTLKEKAEEWYRSLGVVFDEWIKHENRFSQKFYSLGKTNASRREMQNFSQIDDESFSEGGSFYHTCEDEIYALIEKIVEIDMQHAGLRQNERTMNQSQTRSLDELTSALNKVLNSDSPAIKAMICSLCHSRDHENGACKEEEEVNIVGTTKGNIVGKEIKQVQPTIVAPRLHFSRGKIITLHNLNNNLKLHITVNLNLLNPLKILNLIKMNLFCT</sequence>
<accession>A0A7I8JEW7</accession>
<organism evidence="1">
    <name type="scientific">Spirodela intermedia</name>
    <name type="common">Intermediate duckweed</name>
    <dbReference type="NCBI Taxonomy" id="51605"/>
    <lineage>
        <taxon>Eukaryota</taxon>
        <taxon>Viridiplantae</taxon>
        <taxon>Streptophyta</taxon>
        <taxon>Embryophyta</taxon>
        <taxon>Tracheophyta</taxon>
        <taxon>Spermatophyta</taxon>
        <taxon>Magnoliopsida</taxon>
        <taxon>Liliopsida</taxon>
        <taxon>Araceae</taxon>
        <taxon>Lemnoideae</taxon>
        <taxon>Spirodela</taxon>
    </lineage>
</organism>
<evidence type="ECO:0000313" key="2">
    <source>
        <dbReference type="Proteomes" id="UP001189122"/>
    </source>
</evidence>
<proteinExistence type="predicted"/>
<dbReference type="AlphaFoldDB" id="A0A7I8JEW7"/>
<dbReference type="Proteomes" id="UP001189122">
    <property type="component" value="Unassembled WGS sequence"/>
</dbReference>
<keyword evidence="2" id="KW-1185">Reference proteome</keyword>
<reference evidence="1 2" key="1">
    <citation type="submission" date="2019-12" db="EMBL/GenBank/DDBJ databases">
        <authorList>
            <person name="Scholz U."/>
            <person name="Mascher M."/>
            <person name="Fiebig A."/>
        </authorList>
    </citation>
    <scope>NUCLEOTIDE SEQUENCE</scope>
</reference>
<evidence type="ECO:0000313" key="1">
    <source>
        <dbReference type="EMBL" id="CAA2629415.1"/>
    </source>
</evidence>
<dbReference type="PANTHER" id="PTHR33223">
    <property type="entry name" value="CCHC-TYPE DOMAIN-CONTAINING PROTEIN"/>
    <property type="match status" value="1"/>
</dbReference>
<dbReference type="EMBL" id="CACRZD030000011">
    <property type="protein sequence ID" value="CAA6668659.1"/>
    <property type="molecule type" value="Genomic_DNA"/>
</dbReference>
<protein>
    <submittedName>
        <fullName evidence="1">Uncharacterized protein</fullName>
    </submittedName>
</protein>
<dbReference type="EMBL" id="LR743598">
    <property type="protein sequence ID" value="CAA2629415.1"/>
    <property type="molecule type" value="Genomic_DNA"/>
</dbReference>
<gene>
    <name evidence="1" type="ORF">SI7747_11015053</name>
</gene>
<name>A0A7I8JEW7_SPIIN</name>
<dbReference type="PANTHER" id="PTHR33223:SF6">
    <property type="entry name" value="CCHC-TYPE DOMAIN-CONTAINING PROTEIN"/>
    <property type="match status" value="1"/>
</dbReference>